<dbReference type="Proteomes" id="UP001217325">
    <property type="component" value="Unassembled WGS sequence"/>
</dbReference>
<sequence>MVDKESLGITGTPFRMDIERGKIREFAVATYSSNRNYVEDEFPVVPPTFLTTTLLWQTEGSDPWRKVELDGKRGLHAEQKYEFFGPPPRAGTRLNCTSRIVDIYTKQGRKGGEMTFAVMTTDFEDEQGNLIARATMTGVETARPTVEES</sequence>
<dbReference type="SUPFAM" id="SSF54637">
    <property type="entry name" value="Thioesterase/thiol ester dehydrase-isomerase"/>
    <property type="match status" value="1"/>
</dbReference>
<evidence type="ECO:0000313" key="2">
    <source>
        <dbReference type="EMBL" id="MDE8648228.1"/>
    </source>
</evidence>
<organism evidence="2 3">
    <name type="scientific">Rhodococcus qingshengii</name>
    <dbReference type="NCBI Taxonomy" id="334542"/>
    <lineage>
        <taxon>Bacteria</taxon>
        <taxon>Bacillati</taxon>
        <taxon>Actinomycetota</taxon>
        <taxon>Actinomycetes</taxon>
        <taxon>Mycobacteriales</taxon>
        <taxon>Nocardiaceae</taxon>
        <taxon>Rhodococcus</taxon>
        <taxon>Rhodococcus erythropolis group</taxon>
    </lineage>
</organism>
<comment type="caution">
    <text evidence="2">The sequence shown here is derived from an EMBL/GenBank/DDBJ whole genome shotgun (WGS) entry which is preliminary data.</text>
</comment>
<dbReference type="AlphaFoldDB" id="A0AAW6LM06"/>
<dbReference type="Gene3D" id="3.10.129.10">
    <property type="entry name" value="Hotdog Thioesterase"/>
    <property type="match status" value="1"/>
</dbReference>
<reference evidence="2" key="1">
    <citation type="submission" date="2023-02" db="EMBL/GenBank/DDBJ databases">
        <title>A novel hydrolase synthesized by Rhodococcus erythropolis HQ is responsible for the detoxification of Zearalenone.</title>
        <authorList>
            <person name="Hu J."/>
            <person name="Xu J."/>
        </authorList>
    </citation>
    <scope>NUCLEOTIDE SEQUENCE</scope>
    <source>
        <strain evidence="2">HQ</strain>
    </source>
</reference>
<accession>A0AAW6LM06</accession>
<name>A0AAW6LM06_RHOSG</name>
<proteinExistence type="predicted"/>
<dbReference type="KEGG" id="rqi:C1M55_18965"/>
<protein>
    <submittedName>
        <fullName evidence="2">MaoC family dehydratase N-terminal domain-containing protein</fullName>
    </submittedName>
</protein>
<feature type="domain" description="FAS1-like dehydratase" evidence="1">
    <location>
        <begin position="12"/>
        <end position="132"/>
    </location>
</feature>
<dbReference type="RefSeq" id="WP_003945322.1">
    <property type="nucleotide sequence ID" value="NZ_AP026691.1"/>
</dbReference>
<evidence type="ECO:0000313" key="3">
    <source>
        <dbReference type="Proteomes" id="UP001217325"/>
    </source>
</evidence>
<dbReference type="InterPro" id="IPR029069">
    <property type="entry name" value="HotDog_dom_sf"/>
</dbReference>
<evidence type="ECO:0000259" key="1">
    <source>
        <dbReference type="Pfam" id="PF13452"/>
    </source>
</evidence>
<gene>
    <name evidence="2" type="ORF">PXH69_25000</name>
</gene>
<dbReference type="Pfam" id="PF13452">
    <property type="entry name" value="FAS1_DH_region"/>
    <property type="match status" value="1"/>
</dbReference>
<dbReference type="InterPro" id="IPR039569">
    <property type="entry name" value="FAS1-like_DH_region"/>
</dbReference>
<dbReference type="EMBL" id="JARDXE010000017">
    <property type="protein sequence ID" value="MDE8648228.1"/>
    <property type="molecule type" value="Genomic_DNA"/>
</dbReference>